<gene>
    <name evidence="1" type="ORF">Bca52824_064231</name>
</gene>
<name>A0A8X7UB62_BRACI</name>
<dbReference type="AlphaFoldDB" id="A0A8X7UB62"/>
<dbReference type="EMBL" id="JAAMPC010000013">
    <property type="protein sequence ID" value="KAG2269676.1"/>
    <property type="molecule type" value="Genomic_DNA"/>
</dbReference>
<reference evidence="1 2" key="1">
    <citation type="submission" date="2020-02" db="EMBL/GenBank/DDBJ databases">
        <authorList>
            <person name="Ma Q."/>
            <person name="Huang Y."/>
            <person name="Song X."/>
            <person name="Pei D."/>
        </authorList>
    </citation>
    <scope>NUCLEOTIDE SEQUENCE [LARGE SCALE GENOMIC DNA]</scope>
    <source>
        <strain evidence="1">Sxm20200214</strain>
        <tissue evidence="1">Leaf</tissue>
    </source>
</reference>
<organism evidence="1 2">
    <name type="scientific">Brassica carinata</name>
    <name type="common">Ethiopian mustard</name>
    <name type="synonym">Abyssinian cabbage</name>
    <dbReference type="NCBI Taxonomy" id="52824"/>
    <lineage>
        <taxon>Eukaryota</taxon>
        <taxon>Viridiplantae</taxon>
        <taxon>Streptophyta</taxon>
        <taxon>Embryophyta</taxon>
        <taxon>Tracheophyta</taxon>
        <taxon>Spermatophyta</taxon>
        <taxon>Magnoliopsida</taxon>
        <taxon>eudicotyledons</taxon>
        <taxon>Gunneridae</taxon>
        <taxon>Pentapetalae</taxon>
        <taxon>rosids</taxon>
        <taxon>malvids</taxon>
        <taxon>Brassicales</taxon>
        <taxon>Brassicaceae</taxon>
        <taxon>Brassiceae</taxon>
        <taxon>Brassica</taxon>
    </lineage>
</organism>
<sequence>MPLQLLPPILAVNKMSRNLDGGKFYELIQYTTLLIMLSRASNMNLTHCYFMNFNRLCMPALKRCLYALICCVLWSCGESDALSLNLNNSTSQAVGGEGQYKVFQMWVACYQTQMDTNGLAPGRCLI</sequence>
<keyword evidence="2" id="KW-1185">Reference proteome</keyword>
<protein>
    <submittedName>
        <fullName evidence="1">Uncharacterized protein</fullName>
    </submittedName>
</protein>
<proteinExistence type="predicted"/>
<accession>A0A8X7UB62</accession>
<dbReference type="Proteomes" id="UP000886595">
    <property type="component" value="Unassembled WGS sequence"/>
</dbReference>
<evidence type="ECO:0000313" key="1">
    <source>
        <dbReference type="EMBL" id="KAG2269676.1"/>
    </source>
</evidence>
<comment type="caution">
    <text evidence="1">The sequence shown here is derived from an EMBL/GenBank/DDBJ whole genome shotgun (WGS) entry which is preliminary data.</text>
</comment>
<evidence type="ECO:0000313" key="2">
    <source>
        <dbReference type="Proteomes" id="UP000886595"/>
    </source>
</evidence>